<evidence type="ECO:0000313" key="1">
    <source>
        <dbReference type="EMBL" id="KAL3743612.1"/>
    </source>
</evidence>
<sequence>MEEGKEMIRAKVEESEAEDGEALKVWDCGSPLYDAFELVSLSHVIENHLMAFPCDRKSRSQNNRAHVTSASCIEDANKACEVPSWREILRKRMWKRFRMSRRGKEDPKKLKVGPDRGFSWKIMWTKIVRHKQNRTGYLYS</sequence>
<comment type="caution">
    <text evidence="1">The sequence shown here is derived from an EMBL/GenBank/DDBJ whole genome shotgun (WGS) entry which is preliminary data.</text>
</comment>
<organism evidence="1 2">
    <name type="scientific">Eucalyptus globulus</name>
    <name type="common">Tasmanian blue gum</name>
    <dbReference type="NCBI Taxonomy" id="34317"/>
    <lineage>
        <taxon>Eukaryota</taxon>
        <taxon>Viridiplantae</taxon>
        <taxon>Streptophyta</taxon>
        <taxon>Embryophyta</taxon>
        <taxon>Tracheophyta</taxon>
        <taxon>Spermatophyta</taxon>
        <taxon>Magnoliopsida</taxon>
        <taxon>eudicotyledons</taxon>
        <taxon>Gunneridae</taxon>
        <taxon>Pentapetalae</taxon>
        <taxon>rosids</taxon>
        <taxon>malvids</taxon>
        <taxon>Myrtales</taxon>
        <taxon>Myrtaceae</taxon>
        <taxon>Myrtoideae</taxon>
        <taxon>Eucalypteae</taxon>
        <taxon>Eucalyptus</taxon>
    </lineage>
</organism>
<keyword evidence="2" id="KW-1185">Reference proteome</keyword>
<reference evidence="1 2" key="1">
    <citation type="submission" date="2024-11" db="EMBL/GenBank/DDBJ databases">
        <title>Chromosome-level genome assembly of Eucalyptus globulus Labill. provides insights into its genome evolution.</title>
        <authorList>
            <person name="Li X."/>
        </authorList>
    </citation>
    <scope>NUCLEOTIDE SEQUENCE [LARGE SCALE GENOMIC DNA]</scope>
    <source>
        <strain evidence="1">CL2024</strain>
        <tissue evidence="1">Fresh tender leaves</tissue>
    </source>
</reference>
<dbReference type="Proteomes" id="UP001634007">
    <property type="component" value="Unassembled WGS sequence"/>
</dbReference>
<evidence type="ECO:0000313" key="2">
    <source>
        <dbReference type="Proteomes" id="UP001634007"/>
    </source>
</evidence>
<dbReference type="PANTHER" id="PTHR33978">
    <property type="entry name" value="SERINE/THREONINE-KINASE"/>
    <property type="match status" value="1"/>
</dbReference>
<protein>
    <submittedName>
        <fullName evidence="1">Uncharacterized protein</fullName>
    </submittedName>
</protein>
<dbReference type="PANTHER" id="PTHR33978:SF18">
    <property type="entry name" value="OS01G0656300 PROTEIN"/>
    <property type="match status" value="1"/>
</dbReference>
<name>A0ABD3KW96_EUCGL</name>
<dbReference type="AlphaFoldDB" id="A0ABD3KW96"/>
<dbReference type="EMBL" id="JBJKBG010000004">
    <property type="protein sequence ID" value="KAL3743612.1"/>
    <property type="molecule type" value="Genomic_DNA"/>
</dbReference>
<gene>
    <name evidence="1" type="ORF">ACJRO7_018823</name>
</gene>
<accession>A0ABD3KW96</accession>
<proteinExistence type="predicted"/>